<dbReference type="EMBL" id="JACIGM010000012">
    <property type="protein sequence ID" value="MBB4277239.1"/>
    <property type="molecule type" value="Genomic_DNA"/>
</dbReference>
<dbReference type="AlphaFoldDB" id="A0A7W6RRC8"/>
<protein>
    <submittedName>
        <fullName evidence="1">Uncharacterized protein</fullName>
    </submittedName>
</protein>
<evidence type="ECO:0000313" key="2">
    <source>
        <dbReference type="Proteomes" id="UP000533641"/>
    </source>
</evidence>
<dbReference type="Proteomes" id="UP000533641">
    <property type="component" value="Unassembled WGS sequence"/>
</dbReference>
<evidence type="ECO:0000313" key="1">
    <source>
        <dbReference type="EMBL" id="MBB4277239.1"/>
    </source>
</evidence>
<gene>
    <name evidence="1" type="ORF">GGE12_005042</name>
</gene>
<name>A0A7W6RRC8_9HYPH</name>
<organism evidence="1 2">
    <name type="scientific">Rhizobium mongolense</name>
    <dbReference type="NCBI Taxonomy" id="57676"/>
    <lineage>
        <taxon>Bacteria</taxon>
        <taxon>Pseudomonadati</taxon>
        <taxon>Pseudomonadota</taxon>
        <taxon>Alphaproteobacteria</taxon>
        <taxon>Hyphomicrobiales</taxon>
        <taxon>Rhizobiaceae</taxon>
        <taxon>Rhizobium/Agrobacterium group</taxon>
        <taxon>Rhizobium</taxon>
    </lineage>
</organism>
<sequence>MHKLPTFHCGALETFSGPAVGTLSDLINIPLKARDAALEGERPQTAGDLLNLILQNTPYINLAYARPALDILFISSLRNWASPGYLNRQQRNRLKEYGQRSVLPVYRGIEKLLP</sequence>
<comment type="caution">
    <text evidence="1">The sequence shown here is derived from an EMBL/GenBank/DDBJ whole genome shotgun (WGS) entry which is preliminary data.</text>
</comment>
<proteinExistence type="predicted"/>
<accession>A0A7W6RRC8</accession>
<reference evidence="1 2" key="1">
    <citation type="submission" date="2020-08" db="EMBL/GenBank/DDBJ databases">
        <title>Genomic Encyclopedia of Type Strains, Phase IV (KMG-V): Genome sequencing to study the core and pangenomes of soil and plant-associated prokaryotes.</title>
        <authorList>
            <person name="Whitman W."/>
        </authorList>
    </citation>
    <scope>NUCLEOTIDE SEQUENCE [LARGE SCALE GENOMIC DNA]</scope>
    <source>
        <strain evidence="1 2">SEMIA 402</strain>
    </source>
</reference>
<dbReference type="RefSeq" id="WP_183927845.1">
    <property type="nucleotide sequence ID" value="NZ_JACIGM010000012.1"/>
</dbReference>